<evidence type="ECO:0000256" key="1">
    <source>
        <dbReference type="SAM" id="MobiDB-lite"/>
    </source>
</evidence>
<protein>
    <recommendedName>
        <fullName evidence="2">DUF7282 domain-containing protein</fullName>
    </recommendedName>
</protein>
<keyword evidence="4" id="KW-1185">Reference proteome</keyword>
<feature type="compositionally biased region" description="Polar residues" evidence="1">
    <location>
        <begin position="120"/>
        <end position="137"/>
    </location>
</feature>
<dbReference type="InterPro" id="IPR013783">
    <property type="entry name" value="Ig-like_fold"/>
</dbReference>
<dbReference type="AlphaFoldDB" id="M0G4K2"/>
<evidence type="ECO:0000313" key="4">
    <source>
        <dbReference type="Proteomes" id="UP000011559"/>
    </source>
</evidence>
<feature type="region of interest" description="Disordered" evidence="1">
    <location>
        <begin position="315"/>
        <end position="391"/>
    </location>
</feature>
<feature type="compositionally biased region" description="Polar residues" evidence="1">
    <location>
        <begin position="315"/>
        <end position="325"/>
    </location>
</feature>
<feature type="region of interest" description="Disordered" evidence="1">
    <location>
        <begin position="459"/>
        <end position="546"/>
    </location>
</feature>
<feature type="compositionally biased region" description="Polar residues" evidence="1">
    <location>
        <begin position="197"/>
        <end position="207"/>
    </location>
</feature>
<feature type="compositionally biased region" description="Acidic residues" evidence="1">
    <location>
        <begin position="349"/>
        <end position="376"/>
    </location>
</feature>
<dbReference type="Gene3D" id="2.60.40.10">
    <property type="entry name" value="Immunoglobulins"/>
    <property type="match status" value="1"/>
</dbReference>
<sequence>MQAEYCTYPSNTTYGSFEVSNLSAPSGVEAGEPVTVSADITNPNDVPMIQCVEFRLEGDVVERTGWALNPNETETITFDVNTTGLEDGTYIHGIETRDFGELATLTVGEQPEPEPEEPTASLQFDDQESDGSSVTVASANLSDGGYIAILDENGSVVGATDYLEPGEQENVSVPLLESLNESATLTAQAHLDTNDNQTLDFLTSNGTEDGPYTVNGTPVTDDADVTVGEEPTPEEPTASLQFDDQESDGSSVTVASANLSEGGYIAVIDENGSVVGATDYLEPGEQENVSVPLLEPLNESATLTAQAHLDTNDNQTLDFLTSNGTEDGPYTVNGTPVTDDADVTVGEEPTTEEPTTEEPTTEEPTTEEPTTEEPTTEEPTATVEFEDQNSNGATVTVASATLSEGGFVVIHNESGDVVGISNYIEESDSNIRIFLTESLSESATLTAMAHLDTNNNQQLDFLSSDGAEDGPYTMDGSPITDDAEITVGDEPTTEEPTTEEPTTEEPTTEEPTTEEPTTEEPTTEEPTNETETPPPTETPIDNGTEN</sequence>
<dbReference type="EMBL" id="AOLG01000047">
    <property type="protein sequence ID" value="ELZ67221.1"/>
    <property type="molecule type" value="Genomic_DNA"/>
</dbReference>
<feature type="domain" description="DUF7282" evidence="2">
    <location>
        <begin position="381"/>
        <end position="486"/>
    </location>
</feature>
<proteinExistence type="predicted"/>
<feature type="domain" description="DUF7282" evidence="2">
    <location>
        <begin position="120"/>
        <end position="226"/>
    </location>
</feature>
<evidence type="ECO:0000313" key="3">
    <source>
        <dbReference type="EMBL" id="ELZ67221.1"/>
    </source>
</evidence>
<name>M0G4K2_HALPT</name>
<feature type="compositionally biased region" description="Polar residues" evidence="1">
    <location>
        <begin position="238"/>
        <end position="250"/>
    </location>
</feature>
<dbReference type="Proteomes" id="UP000011559">
    <property type="component" value="Unassembled WGS sequence"/>
</dbReference>
<feature type="domain" description="DUF7282" evidence="2">
    <location>
        <begin position="238"/>
        <end position="344"/>
    </location>
</feature>
<reference evidence="3 4" key="1">
    <citation type="journal article" date="2014" name="PLoS Genet.">
        <title>Phylogenetically driven sequencing of extremely halophilic archaea reveals strategies for static and dynamic osmo-response.</title>
        <authorList>
            <person name="Becker E.A."/>
            <person name="Seitzer P.M."/>
            <person name="Tritt A."/>
            <person name="Larsen D."/>
            <person name="Krusor M."/>
            <person name="Yao A.I."/>
            <person name="Wu D."/>
            <person name="Madern D."/>
            <person name="Eisen J.A."/>
            <person name="Darling A.E."/>
            <person name="Facciotti M.T."/>
        </authorList>
    </citation>
    <scope>NUCLEOTIDE SEQUENCE [LARGE SCALE GENOMIC DNA]</scope>
    <source>
        <strain evidence="4">DSM 18310 / JCM 13924 / TL6</strain>
    </source>
</reference>
<dbReference type="InterPro" id="IPR055706">
    <property type="entry name" value="Slg1/2_DUF7282"/>
</dbReference>
<gene>
    <name evidence="3" type="ORF">C457_14339</name>
</gene>
<feature type="region of interest" description="Disordered" evidence="1">
    <location>
        <begin position="197"/>
        <end position="250"/>
    </location>
</feature>
<dbReference type="Pfam" id="PF23951">
    <property type="entry name" value="DUF7282"/>
    <property type="match status" value="3"/>
</dbReference>
<feature type="region of interest" description="Disordered" evidence="1">
    <location>
        <begin position="109"/>
        <end position="137"/>
    </location>
</feature>
<feature type="compositionally biased region" description="Acidic residues" evidence="1">
    <location>
        <begin position="491"/>
        <end position="528"/>
    </location>
</feature>
<comment type="caution">
    <text evidence="3">The sequence shown here is derived from an EMBL/GenBank/DDBJ whole genome shotgun (WGS) entry which is preliminary data.</text>
</comment>
<organism evidence="3 4">
    <name type="scientific">Haloferax prahovense (strain DSM 18310 / JCM 13924 / TL6)</name>
    <dbReference type="NCBI Taxonomy" id="1227461"/>
    <lineage>
        <taxon>Archaea</taxon>
        <taxon>Methanobacteriati</taxon>
        <taxon>Methanobacteriota</taxon>
        <taxon>Stenosarchaea group</taxon>
        <taxon>Halobacteria</taxon>
        <taxon>Halobacteriales</taxon>
        <taxon>Haloferacaceae</taxon>
        <taxon>Haloferax</taxon>
    </lineage>
</organism>
<dbReference type="PATRIC" id="fig|1227461.3.peg.2808"/>
<evidence type="ECO:0000259" key="2">
    <source>
        <dbReference type="Pfam" id="PF23951"/>
    </source>
</evidence>
<accession>M0G4K2</accession>